<feature type="region of interest" description="Disordered" evidence="1">
    <location>
        <begin position="284"/>
        <end position="306"/>
    </location>
</feature>
<reference evidence="4" key="3">
    <citation type="submission" date="2014-06" db="EMBL/GenBank/DDBJ databases">
        <authorList>
            <person name="Berkman J.Paul."/>
        </authorList>
    </citation>
    <scope>NUCLEOTIDE SEQUENCE [LARGE SCALE GENOMIC DNA]</scope>
</reference>
<evidence type="ECO:0000256" key="2">
    <source>
        <dbReference type="SAM" id="SignalP"/>
    </source>
</evidence>
<keyword evidence="5" id="KW-1185">Reference proteome</keyword>
<dbReference type="EMBL" id="LK056654">
    <property type="protein sequence ID" value="CDU22086.1"/>
    <property type="molecule type" value="Genomic_DNA"/>
</dbReference>
<feature type="signal peptide" evidence="2">
    <location>
        <begin position="1"/>
        <end position="18"/>
    </location>
</feature>
<proteinExistence type="predicted"/>
<reference evidence="3" key="2">
    <citation type="submission" date="2014-06" db="EMBL/GenBank/DDBJ databases">
        <authorList>
            <person name="Ju J."/>
            <person name="Zhang J."/>
        </authorList>
    </citation>
    <scope>NUCLEOTIDE SEQUENCE</scope>
    <source>
        <strain evidence="3">SscI8</strain>
    </source>
</reference>
<organism evidence="4 5">
    <name type="scientific">Sporisorium scitamineum</name>
    <dbReference type="NCBI Taxonomy" id="49012"/>
    <lineage>
        <taxon>Eukaryota</taxon>
        <taxon>Fungi</taxon>
        <taxon>Dikarya</taxon>
        <taxon>Basidiomycota</taxon>
        <taxon>Ustilaginomycotina</taxon>
        <taxon>Ustilaginomycetes</taxon>
        <taxon>Ustilaginales</taxon>
        <taxon>Ustilaginaceae</taxon>
        <taxon>Sporisorium</taxon>
    </lineage>
</organism>
<gene>
    <name evidence="4" type="primary">SSCI11860.1</name>
    <name evidence="3" type="ORF">SPSC_00716</name>
</gene>
<evidence type="ECO:0000256" key="1">
    <source>
        <dbReference type="SAM" id="MobiDB-lite"/>
    </source>
</evidence>
<feature type="region of interest" description="Disordered" evidence="1">
    <location>
        <begin position="118"/>
        <end position="204"/>
    </location>
</feature>
<dbReference type="Proteomes" id="UP000242770">
    <property type="component" value="Unassembled WGS sequence"/>
</dbReference>
<evidence type="ECO:0000313" key="4">
    <source>
        <dbReference type="EMBL" id="CDW96548.1"/>
    </source>
</evidence>
<accession>A0A0F7S109</accession>
<sequence>MRAFCETFAILILLAVNALPVVSFPASSSAASSSRTFEPGASSDEIRAVVQGDPLSEVVAGYRPSVQGATVHPGHYVPERFRSFVEQGSPSQFWSPQVGAPVQFPPEVVPAETAHNHFAPNQGFQQPSRQEERAGPSTPVQPLAKNPFESKSHSPAQMNGFQQPQHQVSRAGRGAPGRPPARHPFVSTSHSPPPSQGFQQPQHEVAEHISWSPHGATEFEHAFLQSLHEVQAQQKGVADGLNPTTPPDRAHLEALAYAHMYEHRNDIQLTLAEREWLTHIARGSPHRGPAHQTDHMTAPSSSVPTQQSRPIRPIVLQAFQQQPVYQLSERPTADETHAEQAYKKSRGLVFADKNFVPPEKDEYTLLQHFISNYRLPSKSPFLRHYLDGTAKFYSVLGKSYGITRLAAESDLATKMSLVPLSNQKLVAQNGMWKNMGLRILFAQNDEVGFAMVDAQILKRAFPQMLEEDKEKLPDGTVAMIKIERWAKSYTCRLFSVLNLDLIKRLKL</sequence>
<dbReference type="OrthoDB" id="2556812at2759"/>
<reference evidence="5" key="1">
    <citation type="submission" date="2014-06" db="EMBL/GenBank/DDBJ databases">
        <authorList>
            <person name="Berkman P.J."/>
        </authorList>
    </citation>
    <scope>NUCLEOTIDE SEQUENCE [LARGE SCALE GENOMIC DNA]</scope>
</reference>
<protein>
    <submittedName>
        <fullName evidence="4">Uncharacterized protein</fullName>
    </submittedName>
</protein>
<dbReference type="EMBL" id="CCFA01000610">
    <property type="protein sequence ID" value="CDW96548.1"/>
    <property type="molecule type" value="Genomic_DNA"/>
</dbReference>
<evidence type="ECO:0000313" key="3">
    <source>
        <dbReference type="EMBL" id="CDU22086.1"/>
    </source>
</evidence>
<name>A0A0F7S109_9BASI</name>
<keyword evidence="2" id="KW-0732">Signal</keyword>
<dbReference type="AlphaFoldDB" id="A0A0F7S109"/>
<feature type="chain" id="PRO_5015038950" evidence="2">
    <location>
        <begin position="19"/>
        <end position="507"/>
    </location>
</feature>
<evidence type="ECO:0000313" key="5">
    <source>
        <dbReference type="Proteomes" id="UP000242770"/>
    </source>
</evidence>
<feature type="compositionally biased region" description="Polar residues" evidence="1">
    <location>
        <begin position="153"/>
        <end position="168"/>
    </location>
</feature>